<protein>
    <submittedName>
        <fullName evidence="2">Uncharacterized protein</fullName>
    </submittedName>
</protein>
<dbReference type="Gene3D" id="3.30.1830.10">
    <property type="entry name" value="YehR-like"/>
    <property type="match status" value="1"/>
</dbReference>
<evidence type="ECO:0000256" key="1">
    <source>
        <dbReference type="SAM" id="MobiDB-lite"/>
    </source>
</evidence>
<sequence>MIAKVFYDIMKKVLMMKGKNMNRYFKMTLLLALPLAFLLGCSKQSSTTSNSSKAETTEVKTTEAETTEKKAESKTVVFVHDSNPGRHSTLTYTVEGDDVMKQEVYNVFEPEILNKSADELKELIVKTYKGYEGIKGVTQNIEFKDGKVIHTMVIDMTVVNLDEMKKAMPNEYSGAGKRVSFSKTKKMLEDLGYTEKTN</sequence>
<dbReference type="Pfam" id="PF06998">
    <property type="entry name" value="DUF1307"/>
    <property type="match status" value="1"/>
</dbReference>
<dbReference type="PATRIC" id="fig|997830.4.peg.305"/>
<evidence type="ECO:0000313" key="2">
    <source>
        <dbReference type="EMBL" id="EGV15260.1"/>
    </source>
</evidence>
<feature type="compositionally biased region" description="Low complexity" evidence="1">
    <location>
        <begin position="44"/>
        <end position="54"/>
    </location>
</feature>
<dbReference type="InterPro" id="IPR009736">
    <property type="entry name" value="DUF1307"/>
</dbReference>
<dbReference type="eggNOG" id="COG4808">
    <property type="taxonomic scope" value="Bacteria"/>
</dbReference>
<name>F9PD18_9STRE</name>
<reference evidence="2 3" key="1">
    <citation type="submission" date="2011-07" db="EMBL/GenBank/DDBJ databases">
        <authorList>
            <person name="Harkins D.M."/>
            <person name="Madupu R."/>
            <person name="Durkin A.S."/>
            <person name="Torralba M."/>
            <person name="Methe B."/>
            <person name="Sutton G.G."/>
            <person name="Nelson K.E."/>
        </authorList>
    </citation>
    <scope>NUCLEOTIDE SEQUENCE [LARGE SCALE GENOMIC DNA]</scope>
    <source>
        <strain evidence="2 3">X</strain>
    </source>
</reference>
<organism evidence="2 3">
    <name type="scientific">Streptococcus infantis X</name>
    <dbReference type="NCBI Taxonomy" id="997830"/>
    <lineage>
        <taxon>Bacteria</taxon>
        <taxon>Bacillati</taxon>
        <taxon>Bacillota</taxon>
        <taxon>Bacilli</taxon>
        <taxon>Lactobacillales</taxon>
        <taxon>Streptococcaceae</taxon>
        <taxon>Streptococcus</taxon>
    </lineage>
</organism>
<evidence type="ECO:0000313" key="3">
    <source>
        <dbReference type="Proteomes" id="UP000003399"/>
    </source>
</evidence>
<dbReference type="AlphaFoldDB" id="F9PD18"/>
<proteinExistence type="predicted"/>
<comment type="caution">
    <text evidence="2">The sequence shown here is derived from an EMBL/GenBank/DDBJ whole genome shotgun (WGS) entry which is preliminary data.</text>
</comment>
<dbReference type="InterPro" id="IPR036699">
    <property type="entry name" value="YehR-like_sf"/>
</dbReference>
<feature type="region of interest" description="Disordered" evidence="1">
    <location>
        <begin position="44"/>
        <end position="67"/>
    </location>
</feature>
<dbReference type="SUPFAM" id="SSF160704">
    <property type="entry name" value="YehR-like"/>
    <property type="match status" value="1"/>
</dbReference>
<feature type="compositionally biased region" description="Basic and acidic residues" evidence="1">
    <location>
        <begin position="55"/>
        <end position="67"/>
    </location>
</feature>
<dbReference type="EMBL" id="AFUQ01000001">
    <property type="protein sequence ID" value="EGV15260.1"/>
    <property type="molecule type" value="Genomic_DNA"/>
</dbReference>
<dbReference type="Proteomes" id="UP000003399">
    <property type="component" value="Unassembled WGS sequence"/>
</dbReference>
<gene>
    <name evidence="2" type="ORF">HMPREF1124_0816</name>
</gene>
<accession>F9PD18</accession>